<sequence length="185" mass="19725">MFRSLIPVLCALAVWPSISSAVENDPTYRLSPGDNLSVSVWGEDKLKQDVRVLPDGSITFPLAGQVNVAGLDATAVAKQIAAKLEAFIPDPQVSVVVTGTEGNLVYVQGKVLKPGTVHMSGQTSVLQVISMAGGLDKFADKDDIKVVRLNGARQEILRVDYSELMSGKDMTTNFLLKAGDTLVVP</sequence>
<feature type="domain" description="Soluble ligand binding" evidence="4">
    <location>
        <begin position="105"/>
        <end position="153"/>
    </location>
</feature>
<evidence type="ECO:0000259" key="4">
    <source>
        <dbReference type="Pfam" id="PF10531"/>
    </source>
</evidence>
<feature type="signal peptide" evidence="2">
    <location>
        <begin position="1"/>
        <end position="21"/>
    </location>
</feature>
<organism evidence="5 6">
    <name type="scientific">Pseudomonas mandelii PD30</name>
    <dbReference type="NCBI Taxonomy" id="1419583"/>
    <lineage>
        <taxon>Bacteria</taxon>
        <taxon>Pseudomonadati</taxon>
        <taxon>Pseudomonadota</taxon>
        <taxon>Gammaproteobacteria</taxon>
        <taxon>Pseudomonadales</taxon>
        <taxon>Pseudomonadaceae</taxon>
        <taxon>Pseudomonas</taxon>
    </lineage>
</organism>
<dbReference type="eggNOG" id="COG1596">
    <property type="taxonomic scope" value="Bacteria"/>
</dbReference>
<comment type="caution">
    <text evidence="5">The sequence shown here is derived from an EMBL/GenBank/DDBJ whole genome shotgun (WGS) entry which is preliminary data.</text>
</comment>
<dbReference type="InterPro" id="IPR049712">
    <property type="entry name" value="Poly_export"/>
</dbReference>
<dbReference type="EMBL" id="AZQQ01000074">
    <property type="protein sequence ID" value="KDD69081.1"/>
    <property type="molecule type" value="Genomic_DNA"/>
</dbReference>
<dbReference type="PANTHER" id="PTHR33619:SF3">
    <property type="entry name" value="POLYSACCHARIDE EXPORT PROTEIN GFCE-RELATED"/>
    <property type="match status" value="1"/>
</dbReference>
<evidence type="ECO:0000313" key="6">
    <source>
        <dbReference type="Proteomes" id="UP000026739"/>
    </source>
</evidence>
<name>A0A059L4B8_9PSED</name>
<evidence type="ECO:0000256" key="1">
    <source>
        <dbReference type="ARBA" id="ARBA00022729"/>
    </source>
</evidence>
<reference evidence="5 6" key="1">
    <citation type="submission" date="2013-12" db="EMBL/GenBank/DDBJ databases">
        <authorList>
            <person name="Formusa P.A."/>
            <person name="Habash M."/>
            <person name="Lee H."/>
            <person name="Trevors J.T."/>
        </authorList>
    </citation>
    <scope>NUCLEOTIDE SEQUENCE [LARGE SCALE GENOMIC DNA]</scope>
    <source>
        <strain evidence="5 6">PD30</strain>
    </source>
</reference>
<dbReference type="Pfam" id="PF02563">
    <property type="entry name" value="Poly_export"/>
    <property type="match status" value="1"/>
</dbReference>
<proteinExistence type="predicted"/>
<dbReference type="Gene3D" id="3.10.560.10">
    <property type="entry name" value="Outer membrane lipoprotein wza domain like"/>
    <property type="match status" value="1"/>
</dbReference>
<accession>A0A059L4B8</accession>
<dbReference type="AlphaFoldDB" id="A0A059L4B8"/>
<keyword evidence="1 2" id="KW-0732">Signal</keyword>
<dbReference type="InterPro" id="IPR019554">
    <property type="entry name" value="Soluble_ligand-bd"/>
</dbReference>
<evidence type="ECO:0000313" key="5">
    <source>
        <dbReference type="EMBL" id="KDD69081.1"/>
    </source>
</evidence>
<dbReference type="PANTHER" id="PTHR33619">
    <property type="entry name" value="POLYSACCHARIDE EXPORT PROTEIN GFCE-RELATED"/>
    <property type="match status" value="1"/>
</dbReference>
<evidence type="ECO:0000259" key="3">
    <source>
        <dbReference type="Pfam" id="PF02563"/>
    </source>
</evidence>
<feature type="chain" id="PRO_5001579863" evidence="2">
    <location>
        <begin position="22"/>
        <end position="185"/>
    </location>
</feature>
<evidence type="ECO:0000256" key="2">
    <source>
        <dbReference type="SAM" id="SignalP"/>
    </source>
</evidence>
<dbReference type="Gene3D" id="3.30.1950.10">
    <property type="entry name" value="wza like domain"/>
    <property type="match status" value="1"/>
</dbReference>
<dbReference type="InterPro" id="IPR003715">
    <property type="entry name" value="Poly_export_N"/>
</dbReference>
<protein>
    <submittedName>
        <fullName evidence="5">Sugar ABC transporter substrate-binding protein</fullName>
    </submittedName>
</protein>
<dbReference type="Pfam" id="PF10531">
    <property type="entry name" value="SLBB"/>
    <property type="match status" value="1"/>
</dbReference>
<feature type="domain" description="Polysaccharide export protein N-terminal" evidence="3">
    <location>
        <begin position="23"/>
        <end position="97"/>
    </location>
</feature>
<dbReference type="RefSeq" id="WP_033056700.1">
    <property type="nucleotide sequence ID" value="NZ_AZQQ01000074.1"/>
</dbReference>
<dbReference type="GO" id="GO:0015159">
    <property type="term" value="F:polysaccharide transmembrane transporter activity"/>
    <property type="evidence" value="ECO:0007669"/>
    <property type="project" value="InterPro"/>
</dbReference>
<dbReference type="Proteomes" id="UP000026739">
    <property type="component" value="Unassembled WGS sequence"/>
</dbReference>
<gene>
    <name evidence="5" type="ORF">V466_11680</name>
</gene>